<organism evidence="11 12">
    <name type="scientific">Seminavis robusta</name>
    <dbReference type="NCBI Taxonomy" id="568900"/>
    <lineage>
        <taxon>Eukaryota</taxon>
        <taxon>Sar</taxon>
        <taxon>Stramenopiles</taxon>
        <taxon>Ochrophyta</taxon>
        <taxon>Bacillariophyta</taxon>
        <taxon>Bacillariophyceae</taxon>
        <taxon>Bacillariophycidae</taxon>
        <taxon>Naviculales</taxon>
        <taxon>Naviculaceae</taxon>
        <taxon>Seminavis</taxon>
    </lineage>
</organism>
<dbReference type="PANTHER" id="PTHR31490:SF88">
    <property type="entry name" value="BETA-XYLANASE"/>
    <property type="match status" value="1"/>
</dbReference>
<dbReference type="Proteomes" id="UP001153069">
    <property type="component" value="Unassembled WGS sequence"/>
</dbReference>
<evidence type="ECO:0000256" key="1">
    <source>
        <dbReference type="ARBA" id="ARBA00000681"/>
    </source>
</evidence>
<accession>A0A9N8EKH5</accession>
<evidence type="ECO:0000256" key="3">
    <source>
        <dbReference type="ARBA" id="ARBA00012590"/>
    </source>
</evidence>
<dbReference type="SUPFAM" id="SSF51445">
    <property type="entry name" value="(Trans)glycosidases"/>
    <property type="match status" value="1"/>
</dbReference>
<keyword evidence="4" id="KW-0858">Xylan degradation</keyword>
<comment type="similarity">
    <text evidence="2">Belongs to the glycosyl hydrolase 10 (cellulase F) family.</text>
</comment>
<evidence type="ECO:0000259" key="10">
    <source>
        <dbReference type="PROSITE" id="PS51760"/>
    </source>
</evidence>
<dbReference type="EMBL" id="CAICTM010001109">
    <property type="protein sequence ID" value="CAB9520534.1"/>
    <property type="molecule type" value="Genomic_DNA"/>
</dbReference>
<evidence type="ECO:0000256" key="4">
    <source>
        <dbReference type="ARBA" id="ARBA00022651"/>
    </source>
</evidence>
<evidence type="ECO:0000313" key="11">
    <source>
        <dbReference type="EMBL" id="CAB9520534.1"/>
    </source>
</evidence>
<dbReference type="GO" id="GO:0031176">
    <property type="term" value="F:endo-1,4-beta-xylanase activity"/>
    <property type="evidence" value="ECO:0007669"/>
    <property type="project" value="UniProtKB-EC"/>
</dbReference>
<gene>
    <name evidence="11" type="ORF">SEMRO_1111_G242470.1</name>
</gene>
<dbReference type="Pfam" id="PF00331">
    <property type="entry name" value="Glyco_hydro_10"/>
    <property type="match status" value="1"/>
</dbReference>
<evidence type="ECO:0000256" key="6">
    <source>
        <dbReference type="ARBA" id="ARBA00022801"/>
    </source>
</evidence>
<protein>
    <recommendedName>
        <fullName evidence="3">endo-1,4-beta-xylanase</fullName>
        <ecNumber evidence="3">3.2.1.8</ecNumber>
    </recommendedName>
</protein>
<keyword evidence="12" id="KW-1185">Reference proteome</keyword>
<dbReference type="EC" id="3.2.1.8" evidence="3"/>
<evidence type="ECO:0000256" key="2">
    <source>
        <dbReference type="ARBA" id="ARBA00007495"/>
    </source>
</evidence>
<reference evidence="11" key="1">
    <citation type="submission" date="2020-06" db="EMBL/GenBank/DDBJ databases">
        <authorList>
            <consortium name="Plant Systems Biology data submission"/>
        </authorList>
    </citation>
    <scope>NUCLEOTIDE SEQUENCE</scope>
    <source>
        <strain evidence="11">D6</strain>
    </source>
</reference>
<dbReference type="Gene3D" id="3.20.20.80">
    <property type="entry name" value="Glycosidases"/>
    <property type="match status" value="1"/>
</dbReference>
<keyword evidence="8" id="KW-0326">Glycosidase</keyword>
<dbReference type="PROSITE" id="PS51760">
    <property type="entry name" value="GH10_2"/>
    <property type="match status" value="1"/>
</dbReference>
<keyword evidence="7" id="KW-0119">Carbohydrate metabolism</keyword>
<dbReference type="OrthoDB" id="3055998at2759"/>
<evidence type="ECO:0000256" key="5">
    <source>
        <dbReference type="ARBA" id="ARBA00022729"/>
    </source>
</evidence>
<keyword evidence="5" id="KW-0732">Signal</keyword>
<keyword evidence="6" id="KW-0378">Hydrolase</keyword>
<dbReference type="InterPro" id="IPR001000">
    <property type="entry name" value="GH10_dom"/>
</dbReference>
<dbReference type="AlphaFoldDB" id="A0A9N8EKH5"/>
<comment type="catalytic activity">
    <reaction evidence="1">
        <text>Endohydrolysis of (1-&gt;4)-beta-D-xylosidic linkages in xylans.</text>
        <dbReference type="EC" id="3.2.1.8"/>
    </reaction>
</comment>
<evidence type="ECO:0000256" key="8">
    <source>
        <dbReference type="ARBA" id="ARBA00023295"/>
    </source>
</evidence>
<comment type="caution">
    <text evidence="11">The sequence shown here is derived from an EMBL/GenBank/DDBJ whole genome shotgun (WGS) entry which is preliminary data.</text>
</comment>
<dbReference type="InterPro" id="IPR017853">
    <property type="entry name" value="GH"/>
</dbReference>
<sequence>MPTFELTKAALPEGVSLVWNEAIGNFSLADAKISAWVDLLQRYKDEGVPIDGIGVQGHSISKRQNLTEARAFLEKVVEMGYTVEITEVDAPITVFLGDDNNTDPLQEQADLFADYARVCIEFPNKTCKGITFWGLSDAYTWYDFSLPVRLPICLF</sequence>
<dbReference type="PANTHER" id="PTHR31490">
    <property type="entry name" value="GLYCOSYL HYDROLASE"/>
    <property type="match status" value="1"/>
</dbReference>
<dbReference type="InterPro" id="IPR044846">
    <property type="entry name" value="GH10"/>
</dbReference>
<name>A0A9N8EKH5_9STRA</name>
<evidence type="ECO:0000256" key="9">
    <source>
        <dbReference type="ARBA" id="ARBA00023326"/>
    </source>
</evidence>
<evidence type="ECO:0000313" key="12">
    <source>
        <dbReference type="Proteomes" id="UP001153069"/>
    </source>
</evidence>
<feature type="domain" description="GH10" evidence="10">
    <location>
        <begin position="1"/>
        <end position="155"/>
    </location>
</feature>
<dbReference type="GO" id="GO:0045493">
    <property type="term" value="P:xylan catabolic process"/>
    <property type="evidence" value="ECO:0007669"/>
    <property type="project" value="UniProtKB-KW"/>
</dbReference>
<evidence type="ECO:0000256" key="7">
    <source>
        <dbReference type="ARBA" id="ARBA00023277"/>
    </source>
</evidence>
<keyword evidence="9" id="KW-0624">Polysaccharide degradation</keyword>
<proteinExistence type="inferred from homology"/>